<name>A0ABQ9HBG4_9NEOP</name>
<accession>A0ABQ9HBG4</accession>
<evidence type="ECO:0000313" key="2">
    <source>
        <dbReference type="Proteomes" id="UP001159363"/>
    </source>
</evidence>
<reference evidence="1 2" key="1">
    <citation type="submission" date="2023-02" db="EMBL/GenBank/DDBJ databases">
        <title>LHISI_Scaffold_Assembly.</title>
        <authorList>
            <person name="Stuart O.P."/>
            <person name="Cleave R."/>
            <person name="Magrath M.J.L."/>
            <person name="Mikheyev A.S."/>
        </authorList>
    </citation>
    <scope>NUCLEOTIDE SEQUENCE [LARGE SCALE GENOMIC DNA]</scope>
    <source>
        <strain evidence="1">Daus_M_001</strain>
        <tissue evidence="1">Leg muscle</tissue>
    </source>
</reference>
<keyword evidence="2" id="KW-1185">Reference proteome</keyword>
<organism evidence="1 2">
    <name type="scientific">Dryococelus australis</name>
    <dbReference type="NCBI Taxonomy" id="614101"/>
    <lineage>
        <taxon>Eukaryota</taxon>
        <taxon>Metazoa</taxon>
        <taxon>Ecdysozoa</taxon>
        <taxon>Arthropoda</taxon>
        <taxon>Hexapoda</taxon>
        <taxon>Insecta</taxon>
        <taxon>Pterygota</taxon>
        <taxon>Neoptera</taxon>
        <taxon>Polyneoptera</taxon>
        <taxon>Phasmatodea</taxon>
        <taxon>Verophasmatodea</taxon>
        <taxon>Anareolatae</taxon>
        <taxon>Phasmatidae</taxon>
        <taxon>Eurycanthinae</taxon>
        <taxon>Dryococelus</taxon>
    </lineage>
</organism>
<comment type="caution">
    <text evidence="1">The sequence shown here is derived from an EMBL/GenBank/DDBJ whole genome shotgun (WGS) entry which is preliminary data.</text>
</comment>
<proteinExistence type="predicted"/>
<protein>
    <submittedName>
        <fullName evidence="1">Uncharacterized protein</fullName>
    </submittedName>
</protein>
<dbReference type="Proteomes" id="UP001159363">
    <property type="component" value="Chromosome 5"/>
</dbReference>
<gene>
    <name evidence="1" type="ORF">PR048_018100</name>
</gene>
<sequence>MSFTSLTSIKAYLRNSMWSERLTGLALMSIHNPLFFMDVKTFIKIDDSVGSEDDYSLDIPTHFTNEFPLASGVKKLGDTEHTGYKFTEDPSELVDRLRYLPVLQKCGNYTSMKDMASIIRELKDRGRGRERGCREEHQDTSDLVAVGKKTELGFDPCCHIGFQTGTRAQILPKPDIIESHKAHPANTSSKSLQILTSPLSSHCGRLIPVGASICCEVVECWLQHGVVRGSERVVCEKRALGNWSQEWGRHEGEYKYRCLSESRERLQRLAAAR</sequence>
<dbReference type="EMBL" id="JARBHB010000006">
    <property type="protein sequence ID" value="KAJ8881614.1"/>
    <property type="molecule type" value="Genomic_DNA"/>
</dbReference>
<evidence type="ECO:0000313" key="1">
    <source>
        <dbReference type="EMBL" id="KAJ8881614.1"/>
    </source>
</evidence>